<dbReference type="OrthoDB" id="5413327at2"/>
<reference evidence="1 2" key="1">
    <citation type="submission" date="2019-11" db="EMBL/GenBank/DDBJ databases">
        <title>Agromyces kandeliae sp. nov., isolated from mangrove soil.</title>
        <authorList>
            <person name="Wang R."/>
        </authorList>
    </citation>
    <scope>NUCLEOTIDE SEQUENCE [LARGE SCALE GENOMIC DNA]</scope>
    <source>
        <strain evidence="1 2">JCM 11431</strain>
    </source>
</reference>
<sequence length="388" mass="41748">MRIGVPAIESDRGRVTWSVPVAGVPGAPTRLWFTVPGEHAALLTHLADPAVIGLLVPAMHAGAAMTVDGPVTDEVVFGLTHGYQHVMEAVIPELRPIGIEAGAQAAAREPAPGVATGFSAGIDSFAVVAEHLSPAIPDELRLTHLVFFNVGAMTGGAAGRRRFERMRTRLAPSAERLGLPFVPVDSNLDDFFPFAGFVQTHGPRNLSAASLLQGGIGRFLYASTHPFARVSVGRSHSTAYSDPISMPLLETTAFRPRFHGSRYTRAEKTTIVAGLGESHQSLHVCTTLTADGSNCSRCSKCLRTQLTLELIGQLGSYGRVFDLEVYEQLRRGFLDEVAHSRDPHLVELREFARETGFRLPPAGAGFLRHGLRRLERKSGVLRGRLAGG</sequence>
<evidence type="ECO:0000313" key="1">
    <source>
        <dbReference type="EMBL" id="MUN06422.1"/>
    </source>
</evidence>
<comment type="caution">
    <text evidence="1">The sequence shown here is derived from an EMBL/GenBank/DDBJ whole genome shotgun (WGS) entry which is preliminary data.</text>
</comment>
<dbReference type="RefSeq" id="WP_155841095.1">
    <property type="nucleotide sequence ID" value="NZ_BAAAIA010000009.1"/>
</dbReference>
<dbReference type="EMBL" id="WODA01000006">
    <property type="protein sequence ID" value="MUN06422.1"/>
    <property type="molecule type" value="Genomic_DNA"/>
</dbReference>
<keyword evidence="2" id="KW-1185">Reference proteome</keyword>
<name>A0A7C9HJ64_9MICO</name>
<gene>
    <name evidence="1" type="ORF">GLX25_04730</name>
</gene>
<dbReference type="AlphaFoldDB" id="A0A7C9HJ64"/>
<proteinExistence type="predicted"/>
<protein>
    <submittedName>
        <fullName evidence="1">Uncharacterized protein</fullName>
    </submittedName>
</protein>
<accession>A0A7C9HJ64</accession>
<evidence type="ECO:0000313" key="2">
    <source>
        <dbReference type="Proteomes" id="UP000480122"/>
    </source>
</evidence>
<dbReference type="Proteomes" id="UP000480122">
    <property type="component" value="Unassembled WGS sequence"/>
</dbReference>
<organism evidence="1 2">
    <name type="scientific">Agromyces luteolus</name>
    <dbReference type="NCBI Taxonomy" id="88373"/>
    <lineage>
        <taxon>Bacteria</taxon>
        <taxon>Bacillati</taxon>
        <taxon>Actinomycetota</taxon>
        <taxon>Actinomycetes</taxon>
        <taxon>Micrococcales</taxon>
        <taxon>Microbacteriaceae</taxon>
        <taxon>Agromyces</taxon>
    </lineage>
</organism>